<reference evidence="2 3" key="2">
    <citation type="submission" date="2015-01" db="EMBL/GenBank/DDBJ databases">
        <authorList>
            <consortium name="NBRP consortium"/>
            <person name="Sawabe T."/>
            <person name="Meirelles P."/>
            <person name="Feng G."/>
            <person name="Sayaka M."/>
            <person name="Hattori M."/>
            <person name="Ohkuma M."/>
        </authorList>
    </citation>
    <scope>NUCLEOTIDE SEQUENCE [LARGE SCALE GENOMIC DNA]</scope>
    <source>
        <strain evidence="2 3">JCM19232</strain>
    </source>
</reference>
<reference evidence="2 3" key="1">
    <citation type="submission" date="2015-01" db="EMBL/GenBank/DDBJ databases">
        <title>Vibrio sp. C5 JCM 19232 whole genome shotgun sequence.</title>
        <authorList>
            <person name="Sawabe T."/>
            <person name="Meirelles P."/>
            <person name="Feng G."/>
            <person name="Sayaka M."/>
            <person name="Hattori M."/>
            <person name="Ohkuma M."/>
        </authorList>
    </citation>
    <scope>NUCLEOTIDE SEQUENCE [LARGE SCALE GENOMIC DNA]</scope>
    <source>
        <strain evidence="2 3">JCM19232</strain>
    </source>
</reference>
<gene>
    <name evidence="2" type="ORF">JCM19232_4215</name>
</gene>
<sequence length="46" mass="5360">MDNQSQKQGRANHLLKQQEKTETQARNHYTIKESDTLYSLAKVTLL</sequence>
<protein>
    <recommendedName>
        <fullName evidence="4">LysM domain-containing protein</fullName>
    </recommendedName>
</protein>
<organism evidence="2 3">
    <name type="scientific">Vibrio ishigakensis</name>
    <dbReference type="NCBI Taxonomy" id="1481914"/>
    <lineage>
        <taxon>Bacteria</taxon>
        <taxon>Pseudomonadati</taxon>
        <taxon>Pseudomonadota</taxon>
        <taxon>Gammaproteobacteria</taxon>
        <taxon>Vibrionales</taxon>
        <taxon>Vibrionaceae</taxon>
        <taxon>Vibrio</taxon>
    </lineage>
</organism>
<evidence type="ECO:0000313" key="3">
    <source>
        <dbReference type="Proteomes" id="UP000031670"/>
    </source>
</evidence>
<dbReference type="AlphaFoldDB" id="A0A0B8PE48"/>
<comment type="caution">
    <text evidence="2">The sequence shown here is derived from an EMBL/GenBank/DDBJ whole genome shotgun (WGS) entry which is preliminary data.</text>
</comment>
<name>A0A0B8PE48_9VIBR</name>
<accession>A0A0B8PE48</accession>
<evidence type="ECO:0000256" key="1">
    <source>
        <dbReference type="SAM" id="MobiDB-lite"/>
    </source>
</evidence>
<evidence type="ECO:0000313" key="2">
    <source>
        <dbReference type="EMBL" id="GAM65250.1"/>
    </source>
</evidence>
<feature type="region of interest" description="Disordered" evidence="1">
    <location>
        <begin position="1"/>
        <end position="28"/>
    </location>
</feature>
<dbReference type="Proteomes" id="UP000031670">
    <property type="component" value="Unassembled WGS sequence"/>
</dbReference>
<evidence type="ECO:0008006" key="4">
    <source>
        <dbReference type="Google" id="ProtNLM"/>
    </source>
</evidence>
<proteinExistence type="predicted"/>
<feature type="compositionally biased region" description="Basic and acidic residues" evidence="1">
    <location>
        <begin position="16"/>
        <end position="28"/>
    </location>
</feature>
<dbReference type="EMBL" id="BBSA01000018">
    <property type="protein sequence ID" value="GAM65250.1"/>
    <property type="molecule type" value="Genomic_DNA"/>
</dbReference>